<gene>
    <name evidence="2" type="ORF">SAMN02745207_01183</name>
</gene>
<dbReference type="Proteomes" id="UP000184447">
    <property type="component" value="Unassembled WGS sequence"/>
</dbReference>
<dbReference type="InterPro" id="IPR036010">
    <property type="entry name" value="2Fe-2S_ferredoxin-like_sf"/>
</dbReference>
<reference evidence="2 3" key="1">
    <citation type="submission" date="2016-11" db="EMBL/GenBank/DDBJ databases">
        <authorList>
            <person name="Jaros S."/>
            <person name="Januszkiewicz K."/>
            <person name="Wedrychowicz H."/>
        </authorList>
    </citation>
    <scope>NUCLEOTIDE SEQUENCE [LARGE SCALE GENOMIC DNA]</scope>
    <source>
        <strain evidence="2 3">DSM 8605</strain>
    </source>
</reference>
<dbReference type="InterPro" id="IPR052911">
    <property type="entry name" value="Corrinoid_activation_enz"/>
</dbReference>
<dbReference type="Gene3D" id="3.10.20.30">
    <property type="match status" value="1"/>
</dbReference>
<keyword evidence="3" id="KW-1185">Reference proteome</keyword>
<dbReference type="InterPro" id="IPR043129">
    <property type="entry name" value="ATPase_NBD"/>
</dbReference>
<dbReference type="InterPro" id="IPR001041">
    <property type="entry name" value="2Fe-2S_ferredoxin-type"/>
</dbReference>
<accession>A0A1M5T3R6</accession>
<dbReference type="InterPro" id="IPR042259">
    <property type="entry name" value="Raco-like_middle_sf"/>
</dbReference>
<dbReference type="AlphaFoldDB" id="A0A1M5T3R6"/>
<dbReference type="InterPro" id="IPR041414">
    <property type="entry name" value="Raco-like_middle"/>
</dbReference>
<dbReference type="SUPFAM" id="SSF53067">
    <property type="entry name" value="Actin-like ATPase domain"/>
    <property type="match status" value="1"/>
</dbReference>
<protein>
    <submittedName>
        <fullName evidence="2">Uncharacterized 2Fe-2 and 4Fe-4S clusters-containing protein, contains DUF4445 domain</fullName>
    </submittedName>
</protein>
<dbReference type="InterPro" id="IPR012675">
    <property type="entry name" value="Beta-grasp_dom_sf"/>
</dbReference>
<dbReference type="Pfam" id="PF14574">
    <property type="entry name" value="RACo_C_ter"/>
    <property type="match status" value="1"/>
</dbReference>
<dbReference type="GO" id="GO:0051536">
    <property type="term" value="F:iron-sulfur cluster binding"/>
    <property type="evidence" value="ECO:0007669"/>
    <property type="project" value="InterPro"/>
</dbReference>
<dbReference type="STRING" id="1121316.SAMN02745207_01183"/>
<organism evidence="2 3">
    <name type="scientific">Clostridium grantii DSM 8605</name>
    <dbReference type="NCBI Taxonomy" id="1121316"/>
    <lineage>
        <taxon>Bacteria</taxon>
        <taxon>Bacillati</taxon>
        <taxon>Bacillota</taxon>
        <taxon>Clostridia</taxon>
        <taxon>Eubacteriales</taxon>
        <taxon>Clostridiaceae</taxon>
        <taxon>Clostridium</taxon>
    </lineage>
</organism>
<dbReference type="Pfam" id="PF17651">
    <property type="entry name" value="Raco_middle"/>
    <property type="match status" value="1"/>
</dbReference>
<dbReference type="PROSITE" id="PS51085">
    <property type="entry name" value="2FE2S_FER_2"/>
    <property type="match status" value="1"/>
</dbReference>
<sequence length="592" mass="65836">MSLEAKIILEDNETIIQLNPGESLLKNLTNNNFKLESPCGGKGSCGKCKIRILQGQVIPSSQDKIYFSEDELIKGYRLACTCYPEECVIIEVEKNFSCNYEIITTNKIQKISKDNLRVNIYEVKINEEILEEINNITSYINKTLQLQLNYSLDSLEKLAFLLKDDITIIDKIYIKTMEAKVIDVSTKPIDSYGIAIDIGTTTLAISLIDMKTGNIINNYSSINPQQKYGYDVITRIQYASEDEKNLKEMSKLISSALEESINKLLSMSNIDKLLLDCITIAGNTTMIQLLLGLDSFSISLAPFTMITNQIIDLSYAEVFKTHNLKAKIFLLPSVSAYVGGDITSGIYTTDMGHKDFISILLDIGTNGEMVIGNKDKLMSASTAAGPAFEGAKIKYGVGGVKGAIEAIKIEGNKVLVKTIANEPPLGICGTGVVDIVSELLDNKIIDETGYLNEEYLNEDKEYFITNKEDKTNIGFTQKDIREVQLAKAAILAGIEVLIQSYQCSYEDIDKIYLSGGFGTKLHFEQAINIGLLPKELKEKIVPIGNSSLDGAIKFLLNKDASNELENIIRKTDYIELSLNQDFNNKFIDNMYF</sequence>
<dbReference type="OrthoDB" id="9810588at2"/>
<dbReference type="InterPro" id="IPR027980">
    <property type="entry name" value="RACo_C"/>
</dbReference>
<evidence type="ECO:0000259" key="1">
    <source>
        <dbReference type="PROSITE" id="PS51085"/>
    </source>
</evidence>
<dbReference type="Pfam" id="PF00111">
    <property type="entry name" value="Fer2"/>
    <property type="match status" value="1"/>
</dbReference>
<dbReference type="Gene3D" id="3.30.420.480">
    <property type="entry name" value="Domain of unknown function (DUF4445)"/>
    <property type="match status" value="1"/>
</dbReference>
<proteinExistence type="predicted"/>
<dbReference type="CDD" id="cd00207">
    <property type="entry name" value="fer2"/>
    <property type="match status" value="1"/>
</dbReference>
<dbReference type="RefSeq" id="WP_073337511.1">
    <property type="nucleotide sequence ID" value="NZ_FQXM01000005.1"/>
</dbReference>
<dbReference type="PANTHER" id="PTHR42895:SF2">
    <property type="entry name" value="IRON-SULFUR CLUSTER PROTEIN"/>
    <property type="match status" value="1"/>
</dbReference>
<dbReference type="EMBL" id="FQXM01000005">
    <property type="protein sequence ID" value="SHH45348.1"/>
    <property type="molecule type" value="Genomic_DNA"/>
</dbReference>
<feature type="domain" description="2Fe-2S ferredoxin-type" evidence="1">
    <location>
        <begin position="5"/>
        <end position="96"/>
    </location>
</feature>
<evidence type="ECO:0000313" key="3">
    <source>
        <dbReference type="Proteomes" id="UP000184447"/>
    </source>
</evidence>
<dbReference type="SUPFAM" id="SSF54292">
    <property type="entry name" value="2Fe-2S ferredoxin-like"/>
    <property type="match status" value="1"/>
</dbReference>
<evidence type="ECO:0000313" key="2">
    <source>
        <dbReference type="EMBL" id="SHH45348.1"/>
    </source>
</evidence>
<name>A0A1M5T3R6_9CLOT</name>
<dbReference type="PANTHER" id="PTHR42895">
    <property type="entry name" value="IRON-SULFUR CLUSTER-BINDING PROTEIN-RELATED"/>
    <property type="match status" value="1"/>
</dbReference>